<dbReference type="Gene3D" id="2.30.29.30">
    <property type="entry name" value="Pleckstrin-homology domain (PH domain)/Phosphotyrosine-binding domain (PTB)"/>
    <property type="match status" value="1"/>
</dbReference>
<dbReference type="GeneTree" id="ENSGT00940000158169"/>
<reference evidence="6" key="1">
    <citation type="submission" date="2025-08" db="UniProtKB">
        <authorList>
            <consortium name="Ensembl"/>
        </authorList>
    </citation>
    <scope>IDENTIFICATION</scope>
</reference>
<dbReference type="InterPro" id="IPR033928">
    <property type="entry name" value="EPS8_PTB"/>
</dbReference>
<dbReference type="SUPFAM" id="SSF50729">
    <property type="entry name" value="PH domain-like"/>
    <property type="match status" value="1"/>
</dbReference>
<dbReference type="GO" id="GO:0003779">
    <property type="term" value="F:actin binding"/>
    <property type="evidence" value="ECO:0007669"/>
    <property type="project" value="TreeGrafter"/>
</dbReference>
<dbReference type="InterPro" id="IPR055093">
    <property type="entry name" value="EPS8_2nd"/>
</dbReference>
<feature type="domain" description="SH3" evidence="5">
    <location>
        <begin position="552"/>
        <end position="611"/>
    </location>
</feature>
<protein>
    <submittedName>
        <fullName evidence="6">EPS8 signaling adaptor L3b</fullName>
    </submittedName>
</protein>
<dbReference type="Pfam" id="PF18016">
    <property type="entry name" value="SAM_3"/>
    <property type="match status" value="1"/>
</dbReference>
<evidence type="ECO:0000256" key="2">
    <source>
        <dbReference type="ARBA" id="ARBA00022443"/>
    </source>
</evidence>
<dbReference type="GO" id="GO:0032587">
    <property type="term" value="C:ruffle membrane"/>
    <property type="evidence" value="ECO:0007669"/>
    <property type="project" value="TreeGrafter"/>
</dbReference>
<evidence type="ECO:0000256" key="3">
    <source>
        <dbReference type="PROSITE-ProRule" id="PRU00192"/>
    </source>
</evidence>
<dbReference type="AlphaFoldDB" id="A0A3Q2YQQ1"/>
<feature type="region of interest" description="Disordered" evidence="4">
    <location>
        <begin position="521"/>
        <end position="555"/>
    </location>
</feature>
<dbReference type="GO" id="GO:0007266">
    <property type="term" value="P:Rho protein signal transduction"/>
    <property type="evidence" value="ECO:0007669"/>
    <property type="project" value="TreeGrafter"/>
</dbReference>
<evidence type="ECO:0000313" key="6">
    <source>
        <dbReference type="Ensembl" id="ENSHCOP00000020148.1"/>
    </source>
</evidence>
<dbReference type="InterPro" id="IPR011993">
    <property type="entry name" value="PH-like_dom_sf"/>
</dbReference>
<feature type="region of interest" description="Disordered" evidence="4">
    <location>
        <begin position="213"/>
        <end position="340"/>
    </location>
</feature>
<keyword evidence="7" id="KW-1185">Reference proteome</keyword>
<dbReference type="InterPro" id="IPR041418">
    <property type="entry name" value="SAM_3"/>
</dbReference>
<feature type="compositionally biased region" description="Basic and acidic residues" evidence="4">
    <location>
        <begin position="324"/>
        <end position="334"/>
    </location>
</feature>
<feature type="compositionally biased region" description="Pro residues" evidence="4">
    <location>
        <begin position="268"/>
        <end position="279"/>
    </location>
</feature>
<name>A0A3Q2YQQ1_HIPCM</name>
<dbReference type="Gene3D" id="2.30.30.40">
    <property type="entry name" value="SH3 Domains"/>
    <property type="match status" value="1"/>
</dbReference>
<dbReference type="Ensembl" id="ENSHCOT00000006919.1">
    <property type="protein sequence ID" value="ENSHCOP00000020148.1"/>
    <property type="gene ID" value="ENSHCOG00000005976.1"/>
</dbReference>
<evidence type="ECO:0000256" key="1">
    <source>
        <dbReference type="ARBA" id="ARBA00006197"/>
    </source>
</evidence>
<dbReference type="GO" id="GO:1900029">
    <property type="term" value="P:positive regulation of ruffle assembly"/>
    <property type="evidence" value="ECO:0007669"/>
    <property type="project" value="TreeGrafter"/>
</dbReference>
<dbReference type="PROSITE" id="PS50002">
    <property type="entry name" value="SH3"/>
    <property type="match status" value="1"/>
</dbReference>
<feature type="compositionally biased region" description="Polar residues" evidence="4">
    <location>
        <begin position="527"/>
        <end position="541"/>
    </location>
</feature>
<dbReference type="InterPro" id="IPR013761">
    <property type="entry name" value="SAM/pointed_sf"/>
</dbReference>
<accession>A0A3Q2YQQ1</accession>
<dbReference type="OMA" id="WTGNEPP"/>
<dbReference type="SUPFAM" id="SSF50044">
    <property type="entry name" value="SH3-domain"/>
    <property type="match status" value="1"/>
</dbReference>
<sequence>MLGNSRPFSYSPRGFPPEELPHSRWAFQQDDSRGSSPPRSQRNVSRLSAKSIYMQRKEYSEVLSKQPNNLNVRVEHLLTCELDGQQLTTVDDCVAKLKRLNAKGRLWPQEMILAAQGGYLLLLDTESQAELEAVPLISIQQTKAVLDIFPYDSLLLVTTRERSKRFLQVFIFQCEETGADLLKIDLDKLVQSDGGPVEPRREQPVMRSNLENLVGRQGPGSFQQAGPRAVQERNSPLPLGRPFPQWTDREPGSSIQAAPRVEQRERPLPPPERPLPPLERPLAPRERPLPPLERPLPPPERLLPQWAHREPDIPPPPRFYAPQEEAKQHRDLDGPRGPPEVAELTDVERNTEIFNHVLNDVEIFMDKVLTATSATSPPVDKRKKKGMFVKKKDPRSPAARLPPAQEFVSCLQKIKYGFNLLSLLDGSLLHTSASDYIHFFFSSLATILPHYHAHLPPTVLSPLLTEASLRLVRQVVSSEEDQIWRSLGDSWNIPRSRWPDDGVPPYIPEFYDGWRPPAPSHKPAQLPYQNGQVSRSSSQRFPSGRPDGNTKESRDHMRVVYDFMARNNRELTVMKGEVVEVVQRSKQWWLVRNNRAVEGNVPQNVLEPLRSGLPVEEMRPPRGPPTLDVVSSPAEVRAWLQYKGFAKITVASLGVLTGKMLLQMGKDEMRTVCPEEGAKVFFQLQAIKSAIALASEPSDPYDARY</sequence>
<feature type="region of interest" description="Disordered" evidence="4">
    <location>
        <begin position="1"/>
        <end position="46"/>
    </location>
</feature>
<evidence type="ECO:0000259" key="5">
    <source>
        <dbReference type="PROSITE" id="PS50002"/>
    </source>
</evidence>
<dbReference type="GO" id="GO:0031982">
    <property type="term" value="C:vesicle"/>
    <property type="evidence" value="ECO:0007669"/>
    <property type="project" value="TreeGrafter"/>
</dbReference>
<dbReference type="CDD" id="cd01210">
    <property type="entry name" value="PTB_EPS8"/>
    <property type="match status" value="1"/>
</dbReference>
<evidence type="ECO:0000256" key="4">
    <source>
        <dbReference type="SAM" id="MobiDB-lite"/>
    </source>
</evidence>
<dbReference type="STRING" id="109280.ENSHCOP00000020148"/>
<dbReference type="InterPro" id="IPR013625">
    <property type="entry name" value="PTB"/>
</dbReference>
<evidence type="ECO:0000313" key="7">
    <source>
        <dbReference type="Proteomes" id="UP000264820"/>
    </source>
</evidence>
<reference evidence="6" key="2">
    <citation type="submission" date="2025-09" db="UniProtKB">
        <authorList>
            <consortium name="Ensembl"/>
        </authorList>
    </citation>
    <scope>IDENTIFICATION</scope>
</reference>
<dbReference type="PANTHER" id="PTHR12287:SF22">
    <property type="entry name" value="EPIDERMAL GROWTH FACTOR RECEPTOR KINASE SUBSTRATE 8-LIKE PROTEIN 3"/>
    <property type="match status" value="1"/>
</dbReference>
<dbReference type="Pfam" id="PF00018">
    <property type="entry name" value="SH3_1"/>
    <property type="match status" value="1"/>
</dbReference>
<dbReference type="InterPro" id="IPR001452">
    <property type="entry name" value="SH3_domain"/>
</dbReference>
<dbReference type="InterPro" id="IPR036028">
    <property type="entry name" value="SH3-like_dom_sf"/>
</dbReference>
<proteinExistence type="inferred from homology"/>
<dbReference type="Gene3D" id="1.10.150.50">
    <property type="entry name" value="Transcription Factor, Ets-1"/>
    <property type="match status" value="1"/>
</dbReference>
<organism evidence="6 7">
    <name type="scientific">Hippocampus comes</name>
    <name type="common">Tiger tail seahorse</name>
    <dbReference type="NCBI Taxonomy" id="109280"/>
    <lineage>
        <taxon>Eukaryota</taxon>
        <taxon>Metazoa</taxon>
        <taxon>Chordata</taxon>
        <taxon>Craniata</taxon>
        <taxon>Vertebrata</taxon>
        <taxon>Euteleostomi</taxon>
        <taxon>Actinopterygii</taxon>
        <taxon>Neopterygii</taxon>
        <taxon>Teleostei</taxon>
        <taxon>Neoteleostei</taxon>
        <taxon>Acanthomorphata</taxon>
        <taxon>Syngnathiaria</taxon>
        <taxon>Syngnathiformes</taxon>
        <taxon>Syngnathoidei</taxon>
        <taxon>Syngnathidae</taxon>
        <taxon>Hippocampus</taxon>
    </lineage>
</organism>
<dbReference type="PANTHER" id="PTHR12287">
    <property type="entry name" value="EPIDERMAL GROWTH FACTOR RECEPTOR KINASE SUBSTRATE EPS8-RELATED PROTEIN"/>
    <property type="match status" value="1"/>
</dbReference>
<dbReference type="GO" id="GO:0035023">
    <property type="term" value="P:regulation of Rho protein signal transduction"/>
    <property type="evidence" value="ECO:0007669"/>
    <property type="project" value="TreeGrafter"/>
</dbReference>
<feature type="region of interest" description="Disordered" evidence="4">
    <location>
        <begin position="375"/>
        <end position="400"/>
    </location>
</feature>
<feature type="compositionally biased region" description="Polar residues" evidence="4">
    <location>
        <begin position="34"/>
        <end position="46"/>
    </location>
</feature>
<dbReference type="InterPro" id="IPR039801">
    <property type="entry name" value="EPS8-like"/>
</dbReference>
<dbReference type="SMART" id="SM00326">
    <property type="entry name" value="SH3"/>
    <property type="match status" value="1"/>
</dbReference>
<comment type="similarity">
    <text evidence="1">Belongs to the EPS8 family.</text>
</comment>
<dbReference type="Proteomes" id="UP000264820">
    <property type="component" value="Unplaced"/>
</dbReference>
<feature type="compositionally biased region" description="Pro residues" evidence="4">
    <location>
        <begin position="289"/>
        <end position="301"/>
    </location>
</feature>
<dbReference type="SUPFAM" id="SSF47769">
    <property type="entry name" value="SAM/Pointed domain"/>
    <property type="match status" value="1"/>
</dbReference>
<dbReference type="Pfam" id="PF08416">
    <property type="entry name" value="PTB"/>
    <property type="match status" value="1"/>
</dbReference>
<dbReference type="Pfam" id="PF22975">
    <property type="entry name" value="EPS8_2nd"/>
    <property type="match status" value="1"/>
</dbReference>
<keyword evidence="2 3" id="KW-0728">SH3 domain</keyword>